<dbReference type="NCBIfam" id="TIGR00229">
    <property type="entry name" value="sensory_box"/>
    <property type="match status" value="2"/>
</dbReference>
<evidence type="ECO:0000256" key="5">
    <source>
        <dbReference type="ARBA" id="ARBA00022741"/>
    </source>
</evidence>
<dbReference type="InterPro" id="IPR035965">
    <property type="entry name" value="PAS-like_dom_sf"/>
</dbReference>
<dbReference type="InterPro" id="IPR013655">
    <property type="entry name" value="PAS_fold_3"/>
</dbReference>
<evidence type="ECO:0000256" key="4">
    <source>
        <dbReference type="ARBA" id="ARBA00022679"/>
    </source>
</evidence>
<dbReference type="Pfam" id="PF00512">
    <property type="entry name" value="HisKA"/>
    <property type="match status" value="1"/>
</dbReference>
<dbReference type="SUPFAM" id="SSF47384">
    <property type="entry name" value="Homodimeric domain of signal transducing histidine kinase"/>
    <property type="match status" value="1"/>
</dbReference>
<evidence type="ECO:0000259" key="11">
    <source>
        <dbReference type="PROSITE" id="PS50109"/>
    </source>
</evidence>
<feature type="modified residue" description="4-aspartylphosphate" evidence="9">
    <location>
        <position position="726"/>
    </location>
</feature>
<keyword evidence="7" id="KW-0067">ATP-binding</keyword>
<dbReference type="InterPro" id="IPR013767">
    <property type="entry name" value="PAS_fold"/>
</dbReference>
<dbReference type="InterPro" id="IPR036097">
    <property type="entry name" value="HisK_dim/P_sf"/>
</dbReference>
<proteinExistence type="predicted"/>
<keyword evidence="6" id="KW-0418">Kinase</keyword>
<dbReference type="PROSITE" id="PS50109">
    <property type="entry name" value="HIS_KIN"/>
    <property type="match status" value="1"/>
</dbReference>
<feature type="transmembrane region" description="Helical" evidence="10">
    <location>
        <begin position="12"/>
        <end position="33"/>
    </location>
</feature>
<keyword evidence="10" id="KW-0812">Transmembrane</keyword>
<evidence type="ECO:0000256" key="10">
    <source>
        <dbReference type="SAM" id="Phobius"/>
    </source>
</evidence>
<dbReference type="SUPFAM" id="SSF52172">
    <property type="entry name" value="CheY-like"/>
    <property type="match status" value="1"/>
</dbReference>
<dbReference type="GO" id="GO:0005524">
    <property type="term" value="F:ATP binding"/>
    <property type="evidence" value="ECO:0007669"/>
    <property type="project" value="UniProtKB-KW"/>
</dbReference>
<dbReference type="RefSeq" id="WP_161810610.1">
    <property type="nucleotide sequence ID" value="NZ_BLJN01000001.1"/>
</dbReference>
<dbReference type="InterPro" id="IPR001610">
    <property type="entry name" value="PAC"/>
</dbReference>
<evidence type="ECO:0000313" key="15">
    <source>
        <dbReference type="EMBL" id="GFE78753.1"/>
    </source>
</evidence>
<sequence length="799" mass="87643">MNSLQGLLGGNLVSLAVGVALGLVPAIISLALLGKLRSRLRRRHAQLTAANRRNQSIVEGSGEGVLELDNVGHVRYANPAAAKMLGYEPEELAGLDYRVLINTQEDGDSRTDPVRRVRYTTDIMRGVGALLRRKNGTFRPVEYKILPVTEEGASVGTVLVFRDIGERVRLDNLLKDMQATAKIGGWEYDVTSKQLHWTEALYAIHDLPVGHLIDVEAHRAFFHPEDRLKMQSAERMAIDAGLPSDLLLRMTSARGRQLWVRSIVKAERRGGNTVRLHGTIQDVTDLVSAERKLRETRDFFELTLNAVPTPVTYVNSSMIVTYVNKALEEWVAQPADAVLGRPLRDSISEEQFAEVEPLIRKVMAGEFVRVTQSGVRNGRHREWQNHFVPQMGPNGEVLGFFSIVYDLTEQKRLEGRLMQAQKMEAIGQLTGGIAHDFNNLLGVVIGNLQLLDRSVAETPTLARKVHTAMRAAARGADLTRRLLAFARRQILEPAVLDLNRQLSGLSELVQRTIGESIEVRMIQAHDLWHTSADPGQFENAILNLAINARDAMPQGGRLTVRTQNVTLDAKFCAEYPSIEPGDFVAISVNDNGVGMEAEVLKRGFEPFFTTKESGKGSGLGLAMVHSFAEQAGGIATIESTVGVGTTVTIFLPRSQEEQSAREDTIVTRAAPGGTETILVVEDDADLRDTVVTALTQLGYRALAAANGAAAVRILSGPERIDLLFTDVMMPGGMLGPALAKRARELRPDIDVLFTTGYADNAVLAGTAGLTSSDVIHKPYRNEDLAMRIRHVLDREARVA</sequence>
<dbReference type="SUPFAM" id="SSF55874">
    <property type="entry name" value="ATPase domain of HSP90 chaperone/DNA topoisomerase II/histidine kinase"/>
    <property type="match status" value="1"/>
</dbReference>
<dbReference type="PROSITE" id="PS50113">
    <property type="entry name" value="PAC"/>
    <property type="match status" value="2"/>
</dbReference>
<dbReference type="PROSITE" id="PS50110">
    <property type="entry name" value="RESPONSE_REGULATORY"/>
    <property type="match status" value="1"/>
</dbReference>
<feature type="domain" description="PAS" evidence="13">
    <location>
        <begin position="296"/>
        <end position="366"/>
    </location>
</feature>
<reference evidence="16" key="1">
    <citation type="submission" date="2020-01" db="EMBL/GenBank/DDBJ databases">
        <title>'Steroidobacter agaridevorans' sp. nov., agar-degrading bacteria isolated from rhizosphere soils.</title>
        <authorList>
            <person name="Ikenaga M."/>
            <person name="Kataoka M."/>
            <person name="Murouchi A."/>
            <person name="Katsuragi S."/>
            <person name="Sakai M."/>
        </authorList>
    </citation>
    <scope>NUCLEOTIDE SEQUENCE [LARGE SCALE GENOMIC DNA]</scope>
    <source>
        <strain evidence="16">YU21-B</strain>
    </source>
</reference>
<dbReference type="AlphaFoldDB" id="A0A829Y6S5"/>
<dbReference type="InterPro" id="IPR005467">
    <property type="entry name" value="His_kinase_dom"/>
</dbReference>
<evidence type="ECO:0000256" key="3">
    <source>
        <dbReference type="ARBA" id="ARBA00022553"/>
    </source>
</evidence>
<keyword evidence="10" id="KW-1133">Transmembrane helix</keyword>
<evidence type="ECO:0000259" key="12">
    <source>
        <dbReference type="PROSITE" id="PS50110"/>
    </source>
</evidence>
<keyword evidence="8" id="KW-0902">Two-component regulatory system</keyword>
<dbReference type="PANTHER" id="PTHR43065">
    <property type="entry name" value="SENSOR HISTIDINE KINASE"/>
    <property type="match status" value="1"/>
</dbReference>
<keyword evidence="4" id="KW-0808">Transferase</keyword>
<dbReference type="GO" id="GO:0000155">
    <property type="term" value="F:phosphorelay sensor kinase activity"/>
    <property type="evidence" value="ECO:0007669"/>
    <property type="project" value="InterPro"/>
</dbReference>
<evidence type="ECO:0000256" key="6">
    <source>
        <dbReference type="ARBA" id="ARBA00022777"/>
    </source>
</evidence>
<feature type="domain" description="Response regulatory" evidence="12">
    <location>
        <begin position="676"/>
        <end position="792"/>
    </location>
</feature>
<dbReference type="SMART" id="SM00387">
    <property type="entry name" value="HATPase_c"/>
    <property type="match status" value="1"/>
</dbReference>
<evidence type="ECO:0000256" key="7">
    <source>
        <dbReference type="ARBA" id="ARBA00022840"/>
    </source>
</evidence>
<dbReference type="SMART" id="SM00448">
    <property type="entry name" value="REC"/>
    <property type="match status" value="1"/>
</dbReference>
<dbReference type="Gene3D" id="3.30.450.20">
    <property type="entry name" value="PAS domain"/>
    <property type="match status" value="3"/>
</dbReference>
<feature type="domain" description="Histidine kinase" evidence="11">
    <location>
        <begin position="432"/>
        <end position="655"/>
    </location>
</feature>
<dbReference type="InterPro" id="IPR003594">
    <property type="entry name" value="HATPase_dom"/>
</dbReference>
<dbReference type="GO" id="GO:0006355">
    <property type="term" value="P:regulation of DNA-templated transcription"/>
    <property type="evidence" value="ECO:0007669"/>
    <property type="project" value="InterPro"/>
</dbReference>
<evidence type="ECO:0000259" key="13">
    <source>
        <dbReference type="PROSITE" id="PS50112"/>
    </source>
</evidence>
<dbReference type="CDD" id="cd00082">
    <property type="entry name" value="HisKA"/>
    <property type="match status" value="1"/>
</dbReference>
<dbReference type="InterPro" id="IPR000014">
    <property type="entry name" value="PAS"/>
</dbReference>
<keyword evidence="16" id="KW-1185">Reference proteome</keyword>
<gene>
    <name evidence="15" type="ORF">GCM10011487_07530</name>
</gene>
<dbReference type="InterPro" id="IPR036890">
    <property type="entry name" value="HATPase_C_sf"/>
</dbReference>
<dbReference type="InterPro" id="IPR013656">
    <property type="entry name" value="PAS_4"/>
</dbReference>
<accession>A0A829Y6S5</accession>
<dbReference type="PANTHER" id="PTHR43065:SF49">
    <property type="entry name" value="HISTIDINE KINASE"/>
    <property type="match status" value="1"/>
</dbReference>
<dbReference type="Proteomes" id="UP000445000">
    <property type="component" value="Unassembled WGS sequence"/>
</dbReference>
<dbReference type="InterPro" id="IPR004358">
    <property type="entry name" value="Sig_transdc_His_kin-like_C"/>
</dbReference>
<dbReference type="Gene3D" id="1.10.287.130">
    <property type="match status" value="1"/>
</dbReference>
<comment type="catalytic activity">
    <reaction evidence="1">
        <text>ATP + protein L-histidine = ADP + protein N-phospho-L-histidine.</text>
        <dbReference type="EC" id="2.7.13.3"/>
    </reaction>
</comment>
<dbReference type="EMBL" id="BLJN01000001">
    <property type="protein sequence ID" value="GFE78753.1"/>
    <property type="molecule type" value="Genomic_DNA"/>
</dbReference>
<dbReference type="EC" id="2.7.13.3" evidence="2"/>
<keyword evidence="5" id="KW-0547">Nucleotide-binding</keyword>
<dbReference type="Pfam" id="PF02518">
    <property type="entry name" value="HATPase_c"/>
    <property type="match status" value="1"/>
</dbReference>
<feature type="domain" description="PAS" evidence="13">
    <location>
        <begin position="50"/>
        <end position="94"/>
    </location>
</feature>
<dbReference type="Pfam" id="PF08448">
    <property type="entry name" value="PAS_4"/>
    <property type="match status" value="1"/>
</dbReference>
<keyword evidence="10" id="KW-0472">Membrane</keyword>
<dbReference type="SMART" id="SM00091">
    <property type="entry name" value="PAS"/>
    <property type="match status" value="2"/>
</dbReference>
<dbReference type="PROSITE" id="PS50112">
    <property type="entry name" value="PAS"/>
    <property type="match status" value="2"/>
</dbReference>
<evidence type="ECO:0000256" key="1">
    <source>
        <dbReference type="ARBA" id="ARBA00000085"/>
    </source>
</evidence>
<dbReference type="InterPro" id="IPR011006">
    <property type="entry name" value="CheY-like_superfamily"/>
</dbReference>
<dbReference type="InterPro" id="IPR003661">
    <property type="entry name" value="HisK_dim/P_dom"/>
</dbReference>
<evidence type="ECO:0000313" key="16">
    <source>
        <dbReference type="Proteomes" id="UP000445000"/>
    </source>
</evidence>
<protein>
    <recommendedName>
        <fullName evidence="2">histidine kinase</fullName>
        <ecNumber evidence="2">2.7.13.3</ecNumber>
    </recommendedName>
</protein>
<dbReference type="PRINTS" id="PR00344">
    <property type="entry name" value="BCTRLSENSOR"/>
</dbReference>
<comment type="caution">
    <text evidence="15">The sequence shown here is derived from an EMBL/GenBank/DDBJ whole genome shotgun (WGS) entry which is preliminary data.</text>
</comment>
<dbReference type="Pfam" id="PF08447">
    <property type="entry name" value="PAS_3"/>
    <property type="match status" value="1"/>
</dbReference>
<name>A0A829Y6S5_9GAMM</name>
<feature type="domain" description="PAC" evidence="14">
    <location>
        <begin position="244"/>
        <end position="295"/>
    </location>
</feature>
<dbReference type="SMART" id="SM00388">
    <property type="entry name" value="HisKA"/>
    <property type="match status" value="1"/>
</dbReference>
<dbReference type="InterPro" id="IPR001789">
    <property type="entry name" value="Sig_transdc_resp-reg_receiver"/>
</dbReference>
<dbReference type="SMART" id="SM00086">
    <property type="entry name" value="PAC"/>
    <property type="match status" value="3"/>
</dbReference>
<dbReference type="SUPFAM" id="SSF55785">
    <property type="entry name" value="PYP-like sensor domain (PAS domain)"/>
    <property type="match status" value="3"/>
</dbReference>
<evidence type="ECO:0000256" key="9">
    <source>
        <dbReference type="PROSITE-ProRule" id="PRU00169"/>
    </source>
</evidence>
<evidence type="ECO:0000256" key="8">
    <source>
        <dbReference type="ARBA" id="ARBA00023012"/>
    </source>
</evidence>
<dbReference type="Pfam" id="PF00072">
    <property type="entry name" value="Response_reg"/>
    <property type="match status" value="1"/>
</dbReference>
<feature type="domain" description="PAC" evidence="14">
    <location>
        <begin position="363"/>
        <end position="419"/>
    </location>
</feature>
<dbReference type="Gene3D" id="3.30.565.10">
    <property type="entry name" value="Histidine kinase-like ATPase, C-terminal domain"/>
    <property type="match status" value="1"/>
</dbReference>
<dbReference type="InterPro" id="IPR000700">
    <property type="entry name" value="PAS-assoc_C"/>
</dbReference>
<dbReference type="Gene3D" id="3.40.50.2300">
    <property type="match status" value="1"/>
</dbReference>
<evidence type="ECO:0000259" key="14">
    <source>
        <dbReference type="PROSITE" id="PS50113"/>
    </source>
</evidence>
<keyword evidence="3 9" id="KW-0597">Phosphoprotein</keyword>
<evidence type="ECO:0000256" key="2">
    <source>
        <dbReference type="ARBA" id="ARBA00012438"/>
    </source>
</evidence>
<organism evidence="15 16">
    <name type="scientific">Steroidobacter agaridevorans</name>
    <dbReference type="NCBI Taxonomy" id="2695856"/>
    <lineage>
        <taxon>Bacteria</taxon>
        <taxon>Pseudomonadati</taxon>
        <taxon>Pseudomonadota</taxon>
        <taxon>Gammaproteobacteria</taxon>
        <taxon>Steroidobacterales</taxon>
        <taxon>Steroidobacteraceae</taxon>
        <taxon>Steroidobacter</taxon>
    </lineage>
</organism>
<dbReference type="Pfam" id="PF00989">
    <property type="entry name" value="PAS"/>
    <property type="match status" value="1"/>
</dbReference>
<dbReference type="CDD" id="cd00130">
    <property type="entry name" value="PAS"/>
    <property type="match status" value="3"/>
</dbReference>